<dbReference type="GO" id="GO:0032259">
    <property type="term" value="P:methylation"/>
    <property type="evidence" value="ECO:0007669"/>
    <property type="project" value="UniProtKB-KW"/>
</dbReference>
<evidence type="ECO:0000259" key="1">
    <source>
        <dbReference type="Pfam" id="PF08241"/>
    </source>
</evidence>
<dbReference type="CDD" id="cd02440">
    <property type="entry name" value="AdoMet_MTases"/>
    <property type="match status" value="1"/>
</dbReference>
<comment type="caution">
    <text evidence="2">The sequence shown here is derived from an EMBL/GenBank/DDBJ whole genome shotgun (WGS) entry which is preliminary data.</text>
</comment>
<keyword evidence="2" id="KW-0489">Methyltransferase</keyword>
<dbReference type="GO" id="GO:0008757">
    <property type="term" value="F:S-adenosylmethionine-dependent methyltransferase activity"/>
    <property type="evidence" value="ECO:0007669"/>
    <property type="project" value="InterPro"/>
</dbReference>
<keyword evidence="2" id="KW-0808">Transferase</keyword>
<dbReference type="Pfam" id="PF08241">
    <property type="entry name" value="Methyltransf_11"/>
    <property type="match status" value="1"/>
</dbReference>
<name>A0A9X5E792_9CYAN</name>
<organism evidence="2 3">
    <name type="scientific">Scytonema millei VB511283</name>
    <dbReference type="NCBI Taxonomy" id="1245923"/>
    <lineage>
        <taxon>Bacteria</taxon>
        <taxon>Bacillati</taxon>
        <taxon>Cyanobacteriota</taxon>
        <taxon>Cyanophyceae</taxon>
        <taxon>Nostocales</taxon>
        <taxon>Scytonemataceae</taxon>
        <taxon>Scytonema</taxon>
    </lineage>
</organism>
<evidence type="ECO:0000313" key="3">
    <source>
        <dbReference type="Proteomes" id="UP000031532"/>
    </source>
</evidence>
<keyword evidence="3" id="KW-1185">Reference proteome</keyword>
<proteinExistence type="predicted"/>
<dbReference type="InterPro" id="IPR029063">
    <property type="entry name" value="SAM-dependent_MTases_sf"/>
</dbReference>
<protein>
    <submittedName>
        <fullName evidence="2">Methyltransferase domain-containing protein</fullName>
    </submittedName>
</protein>
<dbReference type="Gene3D" id="3.40.50.150">
    <property type="entry name" value="Vaccinia Virus protein VP39"/>
    <property type="match status" value="1"/>
</dbReference>
<gene>
    <name evidence="2" type="ORF">QH73_0018440</name>
</gene>
<dbReference type="Proteomes" id="UP000031532">
    <property type="component" value="Unassembled WGS sequence"/>
</dbReference>
<dbReference type="OrthoDB" id="939937at2"/>
<sequence length="261" mass="30033">MSQFDSIGQFLPPRKKSFFEQLKKVFNNGKQLLPKSFKQSAKQVLKPLFMLKTRIELLQAGVQPLADNWCERGVSAHRVYLDWYFQKFTADIKGHCLEFQDDTYTSRFRDRITKLDVLNKDYIPNATIVADLTQPNNLPSNTYDCIVCTYVLHIIAEPEKIVSEMHRILKPGGVLLIAVPNITINYPAYPEYWRFTARGLHYILAKSFLAEQIDIQTYGNSLVAAGELRGMVAFDFTEAKLEYNDPRFPLIVCARAVKLEQ</sequence>
<dbReference type="RefSeq" id="WP_039715981.1">
    <property type="nucleotide sequence ID" value="NZ_JTJC03000005.1"/>
</dbReference>
<dbReference type="SUPFAM" id="SSF53335">
    <property type="entry name" value="S-adenosyl-L-methionine-dependent methyltransferases"/>
    <property type="match status" value="1"/>
</dbReference>
<dbReference type="EMBL" id="JTJC03000005">
    <property type="protein sequence ID" value="NHC36596.1"/>
    <property type="molecule type" value="Genomic_DNA"/>
</dbReference>
<feature type="domain" description="Methyltransferase type 11" evidence="1">
    <location>
        <begin position="127"/>
        <end position="177"/>
    </location>
</feature>
<dbReference type="AlphaFoldDB" id="A0A9X5E792"/>
<dbReference type="InterPro" id="IPR013216">
    <property type="entry name" value="Methyltransf_11"/>
</dbReference>
<accession>A0A9X5E792</accession>
<reference evidence="2 3" key="1">
    <citation type="journal article" date="2015" name="Genome Announc.">
        <title>Draft Genome Sequence of the Terrestrial Cyanobacterium Scytonema millei VB511283, Isolated from Eastern India.</title>
        <authorList>
            <person name="Sen D."/>
            <person name="Chandrababunaidu M.M."/>
            <person name="Singh D."/>
            <person name="Sanghi N."/>
            <person name="Ghorai A."/>
            <person name="Mishra G.P."/>
            <person name="Madduluri M."/>
            <person name="Adhikary S.P."/>
            <person name="Tripathy S."/>
        </authorList>
    </citation>
    <scope>NUCLEOTIDE SEQUENCE [LARGE SCALE GENOMIC DNA]</scope>
    <source>
        <strain evidence="2 3">VB511283</strain>
    </source>
</reference>
<evidence type="ECO:0000313" key="2">
    <source>
        <dbReference type="EMBL" id="NHC36596.1"/>
    </source>
</evidence>